<sequence length="130" mass="15320">MNSELWLNLPTITNLLSLPVAWFAIPLFFCWYVARQCSAKYPTFRVGCPKSPWLSTQQRVHNDYEANKTDKKVLCYRYSLSETKVMEWKGNFHLDDNAMYTDLKVEQTYGLETKVKLTLNGKIDLIRIFR</sequence>
<feature type="transmembrane region" description="Helical" evidence="1">
    <location>
        <begin position="12"/>
        <end position="34"/>
    </location>
</feature>
<dbReference type="EnsemblMetazoa" id="GAUT027727-RA">
    <property type="protein sequence ID" value="GAUT027727-PA"/>
    <property type="gene ID" value="GAUT027727"/>
</dbReference>
<proteinExistence type="predicted"/>
<name>A0A1A9V6S2_GLOAU</name>
<evidence type="ECO:0000256" key="1">
    <source>
        <dbReference type="SAM" id="Phobius"/>
    </source>
</evidence>
<dbReference type="VEuPathDB" id="VectorBase:GAUT027727"/>
<keyword evidence="1" id="KW-1133">Transmembrane helix</keyword>
<keyword evidence="3" id="KW-1185">Reference proteome</keyword>
<evidence type="ECO:0000313" key="3">
    <source>
        <dbReference type="Proteomes" id="UP000078200"/>
    </source>
</evidence>
<accession>A0A1A9V6S2</accession>
<evidence type="ECO:0000313" key="2">
    <source>
        <dbReference type="EnsemblMetazoa" id="GAUT027727-PA"/>
    </source>
</evidence>
<protein>
    <submittedName>
        <fullName evidence="2">Uncharacterized protein</fullName>
    </submittedName>
</protein>
<keyword evidence="1" id="KW-0472">Membrane</keyword>
<dbReference type="AlphaFoldDB" id="A0A1A9V6S2"/>
<keyword evidence="1" id="KW-0812">Transmembrane</keyword>
<reference evidence="2" key="1">
    <citation type="submission" date="2020-05" db="UniProtKB">
        <authorList>
            <consortium name="EnsemblMetazoa"/>
        </authorList>
    </citation>
    <scope>IDENTIFICATION</scope>
    <source>
        <strain evidence="2">TTRI</strain>
    </source>
</reference>
<dbReference type="Proteomes" id="UP000078200">
    <property type="component" value="Unassembled WGS sequence"/>
</dbReference>
<organism evidence="2 3">
    <name type="scientific">Glossina austeni</name>
    <name type="common">Savannah tsetse fly</name>
    <dbReference type="NCBI Taxonomy" id="7395"/>
    <lineage>
        <taxon>Eukaryota</taxon>
        <taxon>Metazoa</taxon>
        <taxon>Ecdysozoa</taxon>
        <taxon>Arthropoda</taxon>
        <taxon>Hexapoda</taxon>
        <taxon>Insecta</taxon>
        <taxon>Pterygota</taxon>
        <taxon>Neoptera</taxon>
        <taxon>Endopterygota</taxon>
        <taxon>Diptera</taxon>
        <taxon>Brachycera</taxon>
        <taxon>Muscomorpha</taxon>
        <taxon>Hippoboscoidea</taxon>
        <taxon>Glossinidae</taxon>
        <taxon>Glossina</taxon>
    </lineage>
</organism>